<evidence type="ECO:0000313" key="3">
    <source>
        <dbReference type="EMBL" id="QCF24603.1"/>
    </source>
</evidence>
<dbReference type="PANTHER" id="PTHR19353:SF84">
    <property type="entry name" value="ACYL-COA DELTA-9-DESATURASE, DESB"/>
    <property type="match status" value="1"/>
</dbReference>
<dbReference type="GO" id="GO:0016020">
    <property type="term" value="C:membrane"/>
    <property type="evidence" value="ECO:0007669"/>
    <property type="project" value="TreeGrafter"/>
</dbReference>
<sequence>MNRRPDAAAIEAFGGELEALRRETLAQVGQRDADYIRRTVRRQRYAELLGRGLLLLGFHPLAWLVGVIMLSVSKILNNMEIGHNVMHGQYDFMNDPDLQSQTYNWDSICCPDSWRKTHNYEHHTYTNVLGLDRDFGYGAYRMSEEMEWEPKHRYQLFYYGLMSLLFQWGVGLHDLEAEHIRSGKITRESKLPVWRAFLQRMRRHLAKDYVLFPLLGMLTGAGFVMVALGNFVANTVRNVWASSVIFCGHFTEDVHTFAEEDCRNETRGQWYYRQTLGSSNFHGGRLMHIMSGHLSLQIEHHLFPDIPAHRYPELAPRVEEICRRYGVPYNTGSFLRQFSASIARLIRFSRPPRSEDESSAIQSSSS</sequence>
<dbReference type="PANTHER" id="PTHR19353">
    <property type="entry name" value="FATTY ACID DESATURASE 2"/>
    <property type="match status" value="1"/>
</dbReference>
<dbReference type="KEGG" id="hmi:soil367_00770"/>
<dbReference type="GO" id="GO:0016717">
    <property type="term" value="F:oxidoreductase activity, acting on paired donors, with oxidation of a pair of donors resulting in the reduction of molecular oxygen to two molecules of water"/>
    <property type="evidence" value="ECO:0007669"/>
    <property type="project" value="TreeGrafter"/>
</dbReference>
<dbReference type="GO" id="GO:0006629">
    <property type="term" value="P:lipid metabolic process"/>
    <property type="evidence" value="ECO:0007669"/>
    <property type="project" value="InterPro"/>
</dbReference>
<proteinExistence type="predicted"/>
<evidence type="ECO:0000256" key="1">
    <source>
        <dbReference type="SAM" id="Phobius"/>
    </source>
</evidence>
<evidence type="ECO:0000259" key="2">
    <source>
        <dbReference type="Pfam" id="PF00487"/>
    </source>
</evidence>
<dbReference type="InterPro" id="IPR012171">
    <property type="entry name" value="Fatty_acid_desaturase"/>
</dbReference>
<evidence type="ECO:0000313" key="4">
    <source>
        <dbReference type="Proteomes" id="UP000298049"/>
    </source>
</evidence>
<feature type="transmembrane region" description="Helical" evidence="1">
    <location>
        <begin position="209"/>
        <end position="233"/>
    </location>
</feature>
<dbReference type="InterPro" id="IPR005804">
    <property type="entry name" value="FA_desaturase_dom"/>
</dbReference>
<dbReference type="CDD" id="cd03506">
    <property type="entry name" value="Delta6-FADS-like"/>
    <property type="match status" value="1"/>
</dbReference>
<dbReference type="EMBL" id="CP031093">
    <property type="protein sequence ID" value="QCF24603.1"/>
    <property type="molecule type" value="Genomic_DNA"/>
</dbReference>
<feature type="transmembrane region" description="Helical" evidence="1">
    <location>
        <begin position="48"/>
        <end position="70"/>
    </location>
</feature>
<organism evidence="3 4">
    <name type="scientific">Hydrocarboniclastica marina</name>
    <dbReference type="NCBI Taxonomy" id="2259620"/>
    <lineage>
        <taxon>Bacteria</taxon>
        <taxon>Pseudomonadati</taxon>
        <taxon>Pseudomonadota</taxon>
        <taxon>Gammaproteobacteria</taxon>
        <taxon>Alteromonadales</taxon>
        <taxon>Alteromonadaceae</taxon>
        <taxon>Hydrocarboniclastica</taxon>
    </lineage>
</organism>
<protein>
    <submittedName>
        <fullName evidence="3">Acyl-CoA desaturase</fullName>
    </submittedName>
</protein>
<keyword evidence="1" id="KW-0812">Transmembrane</keyword>
<keyword evidence="1" id="KW-1133">Transmembrane helix</keyword>
<feature type="domain" description="Fatty acid desaturase" evidence="2">
    <location>
        <begin position="62"/>
        <end position="331"/>
    </location>
</feature>
<keyword evidence="4" id="KW-1185">Reference proteome</keyword>
<keyword evidence="1" id="KW-0472">Membrane</keyword>
<dbReference type="Proteomes" id="UP000298049">
    <property type="component" value="Chromosome"/>
</dbReference>
<name>A0A4P7XDJ5_9ALTE</name>
<accession>A0A4P7XDJ5</accession>
<dbReference type="Pfam" id="PF00487">
    <property type="entry name" value="FA_desaturase"/>
    <property type="match status" value="1"/>
</dbReference>
<reference evidence="3 4" key="1">
    <citation type="submission" date="2018-07" db="EMBL/GenBank/DDBJ databases">
        <title>Marsedoiliclastica nanhaica gen. nov. sp. nov., a novel marine hydrocarbonoclastic bacterium isolated from an in-situ enriched hydrocarbon-degrading consortium in deep-sea sediment.</title>
        <authorList>
            <person name="Dong C."/>
            <person name="Ma T."/>
            <person name="Liu R."/>
            <person name="Shao Z."/>
        </authorList>
    </citation>
    <scope>NUCLEOTIDE SEQUENCE [LARGE SCALE GENOMIC DNA]</scope>
    <source>
        <strain evidence="4">soil36-7</strain>
    </source>
</reference>
<dbReference type="OrthoDB" id="104711at2"/>
<gene>
    <name evidence="3" type="ORF">soil367_00770</name>
</gene>
<dbReference type="AlphaFoldDB" id="A0A4P7XDJ5"/>
<dbReference type="RefSeq" id="WP_136545968.1">
    <property type="nucleotide sequence ID" value="NZ_CP031093.1"/>
</dbReference>